<dbReference type="STRING" id="158607.A0A2P5IBU7"/>
<evidence type="ECO:0000313" key="2">
    <source>
        <dbReference type="EMBL" id="POS79974.1"/>
    </source>
</evidence>
<organism evidence="2 3">
    <name type="scientific">Diaporthe helianthi</name>
    <dbReference type="NCBI Taxonomy" id="158607"/>
    <lineage>
        <taxon>Eukaryota</taxon>
        <taxon>Fungi</taxon>
        <taxon>Dikarya</taxon>
        <taxon>Ascomycota</taxon>
        <taxon>Pezizomycotina</taxon>
        <taxon>Sordariomycetes</taxon>
        <taxon>Sordariomycetidae</taxon>
        <taxon>Diaporthales</taxon>
        <taxon>Diaporthaceae</taxon>
        <taxon>Diaporthe</taxon>
    </lineage>
</organism>
<dbReference type="AlphaFoldDB" id="A0A2P5IBU7"/>
<proteinExistence type="predicted"/>
<protein>
    <submittedName>
        <fullName evidence="2">Uncharacterized protein</fullName>
    </submittedName>
</protein>
<evidence type="ECO:0000256" key="1">
    <source>
        <dbReference type="SAM" id="MobiDB-lite"/>
    </source>
</evidence>
<dbReference type="InParanoid" id="A0A2P5IBU7"/>
<reference evidence="2" key="1">
    <citation type="submission" date="2017-09" db="EMBL/GenBank/DDBJ databases">
        <title>Polyketide synthases of a Diaporthe helianthi virulent isolate.</title>
        <authorList>
            <person name="Baroncelli R."/>
        </authorList>
    </citation>
    <scope>NUCLEOTIDE SEQUENCE [LARGE SCALE GENOMIC DNA]</scope>
    <source>
        <strain evidence="2">7/96</strain>
    </source>
</reference>
<dbReference type="Proteomes" id="UP000094444">
    <property type="component" value="Unassembled WGS sequence"/>
</dbReference>
<evidence type="ECO:0000313" key="3">
    <source>
        <dbReference type="Proteomes" id="UP000094444"/>
    </source>
</evidence>
<dbReference type="EMBL" id="MAVT02000077">
    <property type="protein sequence ID" value="POS79974.1"/>
    <property type="molecule type" value="Genomic_DNA"/>
</dbReference>
<feature type="region of interest" description="Disordered" evidence="1">
    <location>
        <begin position="207"/>
        <end position="233"/>
    </location>
</feature>
<dbReference type="OrthoDB" id="2013972at2759"/>
<name>A0A2P5IBU7_DIAHE</name>
<sequence>MSTDQTKAPSKALTSASAMQAILEAGQGEDWQAFLLETMRSISSPLAAKMLTQVGLTKDTKEHYRLLEQGCTRPQNGAWVCDIREAFDSLPSRLLPQDYKFNMPMSLSDDGHWDNVDWVRGALIKQGLLDVEVDVLATLTAIKSPEHFMKTNTKMIEYCAKSILALDLSTERAKIEEIKDLVKKHLVEKYGKDGKWTLTNMAQSFAQSRKDARRPTAQRSGVEMYPSVGNRDAQGDRYLQSEELTTQAGSDRTEGVLYHDGLNVASDRQPLPCIAGVLQWIGFVSTFLQDKICNASQDGPSRQRQRWSRSVTPWIARGQGNQDRVIKCAQIRPSSSGSLVPVGREAREACRAVNAKSAVERTRWCFATAWRQPESLDLIDPDARPLSRVCPGGMASHRHTTQHDSVESVPPAVDYGRRADGQTSGDEAEGLGVRPIIRGGSLVKIEIRIVPQSSRLILEPEKHAGPAGRADSELHRSDGAAFVITHWAKAGFSLAMLIQQEVENGMD</sequence>
<accession>A0A2P5IBU7</accession>
<gene>
    <name evidence="2" type="ORF">DHEL01_v201616</name>
</gene>
<keyword evidence="3" id="KW-1185">Reference proteome</keyword>
<comment type="caution">
    <text evidence="2">The sequence shown here is derived from an EMBL/GenBank/DDBJ whole genome shotgun (WGS) entry which is preliminary data.</text>
</comment>